<feature type="transmembrane region" description="Helical" evidence="5">
    <location>
        <begin position="340"/>
        <end position="363"/>
    </location>
</feature>
<organism evidence="8 9">
    <name type="scientific">Trichinella nativa</name>
    <dbReference type="NCBI Taxonomy" id="6335"/>
    <lineage>
        <taxon>Eukaryota</taxon>
        <taxon>Metazoa</taxon>
        <taxon>Ecdysozoa</taxon>
        <taxon>Nematoda</taxon>
        <taxon>Enoplea</taxon>
        <taxon>Dorylaimia</taxon>
        <taxon>Trichinellida</taxon>
        <taxon>Trichinellidae</taxon>
        <taxon>Trichinella</taxon>
    </lineage>
</organism>
<evidence type="ECO:0000256" key="1">
    <source>
        <dbReference type="ARBA" id="ARBA00004141"/>
    </source>
</evidence>
<dbReference type="GO" id="GO:0055038">
    <property type="term" value="C:recycling endosome membrane"/>
    <property type="evidence" value="ECO:0007669"/>
    <property type="project" value="TreeGrafter"/>
</dbReference>
<dbReference type="GO" id="GO:0015031">
    <property type="term" value="P:protein transport"/>
    <property type="evidence" value="ECO:0007669"/>
    <property type="project" value="InterPro"/>
</dbReference>
<dbReference type="Pfam" id="PF04144">
    <property type="entry name" value="SCAMP"/>
    <property type="match status" value="1"/>
</dbReference>
<keyword evidence="5" id="KW-0813">Transport</keyword>
<dbReference type="AlphaFoldDB" id="A0A0V1KPE8"/>
<reference evidence="8 9" key="1">
    <citation type="submission" date="2015-05" db="EMBL/GenBank/DDBJ databases">
        <title>Evolution of Trichinella species and genotypes.</title>
        <authorList>
            <person name="Korhonen P.K."/>
            <person name="Edoardo P."/>
            <person name="Giuseppe L.R."/>
            <person name="Gasser R.B."/>
        </authorList>
    </citation>
    <scope>NUCLEOTIDE SEQUENCE [LARGE SCALE GENOMIC DNA]</scope>
    <source>
        <strain evidence="8">ISS10</strain>
    </source>
</reference>
<sequence>MSTDYLQIITIPILLGALSSSMIDAVCQEGQVVKEIAYRFQWHKLLSISTTLAIPELDKASMPLPFENISCICHAIHLNQIATKDACVSISVTRDGGAATLVAKLVYCHSACPRPQICLYEMSNLEGSPFGDPVKNQSPFADPSVVRAAKNVENLETAAEYNPFAEDKRAVSTARGASNPPPILPTSVDNPPVYSNTAQPPPKPTLPGHSDLLKRQEELERKAQELQRKEEELNRQAMGQVRNKNWPPLPSWFPLQPCFYHDISVDIPQQYQRIVRMGYNLWLIYVLTLVLNVVGSLASFITHGSGLQFGLSIIQVAMFTPCSFVLWYRPLYKAFKNDSSFNFMVYFFVMFLQLVFVAIQSLGIESFGTCGWFNSLGHFGLNAGAAVLMLIVTLGFTFCGVGLLLLLFRVHRLYRSTGASFAKAQQEFSQGVINNPHVQQAAATAAGAAVRNQFAESGGTQRY</sequence>
<accession>A0A0V1KPE8</accession>
<keyword evidence="9" id="KW-1185">Reference proteome</keyword>
<feature type="signal peptide" evidence="7">
    <location>
        <begin position="1"/>
        <end position="20"/>
    </location>
</feature>
<keyword evidence="3 5" id="KW-1133">Transmembrane helix</keyword>
<feature type="region of interest" description="Disordered" evidence="6">
    <location>
        <begin position="170"/>
        <end position="210"/>
    </location>
</feature>
<dbReference type="GO" id="GO:0032588">
    <property type="term" value="C:trans-Golgi network membrane"/>
    <property type="evidence" value="ECO:0007669"/>
    <property type="project" value="TreeGrafter"/>
</dbReference>
<comment type="similarity">
    <text evidence="5">Belongs to the SCAMP family.</text>
</comment>
<evidence type="ECO:0000256" key="3">
    <source>
        <dbReference type="ARBA" id="ARBA00022989"/>
    </source>
</evidence>
<keyword evidence="4 5" id="KW-0472">Membrane</keyword>
<evidence type="ECO:0000256" key="4">
    <source>
        <dbReference type="ARBA" id="ARBA00023136"/>
    </source>
</evidence>
<keyword evidence="7" id="KW-0732">Signal</keyword>
<comment type="subcellular location">
    <subcellularLocation>
        <location evidence="1 5">Membrane</location>
        <topology evidence="1 5">Multi-pass membrane protein</topology>
    </subcellularLocation>
</comment>
<proteinExistence type="inferred from homology"/>
<evidence type="ECO:0000256" key="2">
    <source>
        <dbReference type="ARBA" id="ARBA00022692"/>
    </source>
</evidence>
<feature type="transmembrane region" description="Helical" evidence="5">
    <location>
        <begin position="307"/>
        <end position="328"/>
    </location>
</feature>
<dbReference type="Proteomes" id="UP000054721">
    <property type="component" value="Unassembled WGS sequence"/>
</dbReference>
<dbReference type="PANTHER" id="PTHR10687:SF2">
    <property type="entry name" value="SECRETORY CARRIER-ASSOCIATED MEMBRANE PROTEIN"/>
    <property type="match status" value="1"/>
</dbReference>
<evidence type="ECO:0000256" key="6">
    <source>
        <dbReference type="SAM" id="MobiDB-lite"/>
    </source>
</evidence>
<feature type="chain" id="PRO_5006881128" description="Secretory carrier-associated membrane protein" evidence="7">
    <location>
        <begin position="21"/>
        <end position="463"/>
    </location>
</feature>
<dbReference type="STRING" id="6335.A0A0V1KPE8"/>
<name>A0A0V1KPE8_9BILA</name>
<dbReference type="OrthoDB" id="242866at2759"/>
<evidence type="ECO:0000256" key="7">
    <source>
        <dbReference type="SAM" id="SignalP"/>
    </source>
</evidence>
<feature type="transmembrane region" description="Helical" evidence="5">
    <location>
        <begin position="279"/>
        <end position="301"/>
    </location>
</feature>
<evidence type="ECO:0000313" key="8">
    <source>
        <dbReference type="EMBL" id="KRZ49307.1"/>
    </source>
</evidence>
<keyword evidence="2 5" id="KW-0812">Transmembrane</keyword>
<feature type="compositionally biased region" description="Polar residues" evidence="6">
    <location>
        <begin position="187"/>
        <end position="198"/>
    </location>
</feature>
<evidence type="ECO:0000256" key="5">
    <source>
        <dbReference type="RuleBase" id="RU363122"/>
    </source>
</evidence>
<comment type="caution">
    <text evidence="8">The sequence shown here is derived from an EMBL/GenBank/DDBJ whole genome shotgun (WGS) entry which is preliminary data.</text>
</comment>
<feature type="transmembrane region" description="Helical" evidence="5">
    <location>
        <begin position="383"/>
        <end position="408"/>
    </location>
</feature>
<protein>
    <recommendedName>
        <fullName evidence="5">Secretory carrier-associated membrane protein</fullName>
        <shortName evidence="5">Secretory carrier membrane protein</shortName>
    </recommendedName>
</protein>
<dbReference type="PANTHER" id="PTHR10687">
    <property type="entry name" value="SECRETORY CARRIER-ASSOCIATED MEMBRANE PROTEIN SCAMP"/>
    <property type="match status" value="1"/>
</dbReference>
<dbReference type="EMBL" id="JYDW01000320">
    <property type="protein sequence ID" value="KRZ49307.1"/>
    <property type="molecule type" value="Genomic_DNA"/>
</dbReference>
<evidence type="ECO:0000313" key="9">
    <source>
        <dbReference type="Proteomes" id="UP000054721"/>
    </source>
</evidence>
<dbReference type="InterPro" id="IPR007273">
    <property type="entry name" value="SCAMP"/>
</dbReference>
<gene>
    <name evidence="8" type="ORF">T02_4151</name>
</gene>